<evidence type="ECO:0000313" key="1">
    <source>
        <dbReference type="EMBL" id="MPN61965.1"/>
    </source>
</evidence>
<name>A0A645JE10_9ZZZZ</name>
<comment type="caution">
    <text evidence="1">The sequence shown here is derived from an EMBL/GenBank/DDBJ whole genome shotgun (WGS) entry which is preliminary data.</text>
</comment>
<dbReference type="EMBL" id="VSSQ01139318">
    <property type="protein sequence ID" value="MPN61965.1"/>
    <property type="molecule type" value="Genomic_DNA"/>
</dbReference>
<gene>
    <name evidence="1" type="ORF">SDC9_209711</name>
</gene>
<proteinExistence type="predicted"/>
<sequence>MFPTHGYIAKELLLLLRNFSNIARYHQVRETYNRIQWSPQFMTHSCKELTFGTICSLCWYLGLDQAVLCLLYLGKVHKTFYQVFFI</sequence>
<organism evidence="1">
    <name type="scientific">bioreactor metagenome</name>
    <dbReference type="NCBI Taxonomy" id="1076179"/>
    <lineage>
        <taxon>unclassified sequences</taxon>
        <taxon>metagenomes</taxon>
        <taxon>ecological metagenomes</taxon>
    </lineage>
</organism>
<protein>
    <submittedName>
        <fullName evidence="1">Uncharacterized protein</fullName>
    </submittedName>
</protein>
<accession>A0A645JE10</accession>
<reference evidence="1" key="1">
    <citation type="submission" date="2019-08" db="EMBL/GenBank/DDBJ databases">
        <authorList>
            <person name="Kucharzyk K."/>
            <person name="Murdoch R.W."/>
            <person name="Higgins S."/>
            <person name="Loffler F."/>
        </authorList>
    </citation>
    <scope>NUCLEOTIDE SEQUENCE</scope>
</reference>
<dbReference type="AlphaFoldDB" id="A0A645JE10"/>